<name>B0VFG9_CLOAI</name>
<organism evidence="1 2">
    <name type="scientific">Cloacimonas acidaminovorans (strain Evry)</name>
    <dbReference type="NCBI Taxonomy" id="459349"/>
    <lineage>
        <taxon>Bacteria</taxon>
        <taxon>Pseudomonadati</taxon>
        <taxon>Candidatus Cloacimonadota</taxon>
        <taxon>Candidatus Cloacimonadia</taxon>
        <taxon>Candidatus Cloacimonadales</taxon>
        <taxon>Candidatus Cloacimonadaceae</taxon>
        <taxon>Candidatus Cloacimonas</taxon>
    </lineage>
</organism>
<dbReference type="EMBL" id="CU466930">
    <property type="protein sequence ID" value="CAO80221.1"/>
    <property type="molecule type" value="Genomic_DNA"/>
</dbReference>
<protein>
    <submittedName>
        <fullName evidence="1">Uncharacterized protein</fullName>
    </submittedName>
</protein>
<evidence type="ECO:0000313" key="2">
    <source>
        <dbReference type="Proteomes" id="UP000002019"/>
    </source>
</evidence>
<proteinExistence type="predicted"/>
<gene>
    <name evidence="1" type="ordered locus">CLOAM0315</name>
</gene>
<dbReference type="KEGG" id="caci:CLOAM0315"/>
<dbReference type="STRING" id="459349.CLOAM0315"/>
<accession>B0VFG9</accession>
<keyword evidence="2" id="KW-1185">Reference proteome</keyword>
<reference evidence="1 2" key="1">
    <citation type="journal article" date="2008" name="J. Bacteriol.">
        <title>'Candidatus Cloacamonas acidaminovorans': genome sequence reconstruction provides a first glimpse of a new bacterial division.</title>
        <authorList>
            <person name="Pelletier E."/>
            <person name="Kreimeyer A."/>
            <person name="Bocs S."/>
            <person name="Rouy Z."/>
            <person name="Gyapay G."/>
            <person name="Chouari R."/>
            <person name="Riviere D."/>
            <person name="Ganesan A."/>
            <person name="Daegelen P."/>
            <person name="Sghir A."/>
            <person name="Cohen G.N."/>
            <person name="Medigue C."/>
            <person name="Weissenbach J."/>
            <person name="Le Paslier D."/>
        </authorList>
    </citation>
    <scope>NUCLEOTIDE SEQUENCE [LARGE SCALE GENOMIC DNA]</scope>
    <source>
        <strain evidence="2">Evry</strain>
    </source>
</reference>
<dbReference type="RefSeq" id="WP_015424082.1">
    <property type="nucleotide sequence ID" value="NC_020449.1"/>
</dbReference>
<dbReference type="HOGENOM" id="CLU_1259592_0_0_0"/>
<dbReference type="OrthoDB" id="5507064at2"/>
<dbReference type="AlphaFoldDB" id="B0VFG9"/>
<evidence type="ECO:0000313" key="1">
    <source>
        <dbReference type="EMBL" id="CAO80221.1"/>
    </source>
</evidence>
<dbReference type="eggNOG" id="COG1708">
    <property type="taxonomic scope" value="Bacteria"/>
</dbReference>
<dbReference type="Proteomes" id="UP000002019">
    <property type="component" value="Chromosome"/>
</dbReference>
<sequence>MTRDFSEVMNTLSEIQDYLLQVAVYNDFKPECIIILEKDPPDLLESLDSLRKYSHQRQLRFPLLVNRKFVESSLDSYPLEFLDIITSNYQNLFVKEDILKNLQFDPDDLRLQMEREIKGKWLLIRLSVLERKNTPKQLSDLLFIALSNIIPVLKGICYLYDGVVPFKLEEILAKNNIITNVKFESILAWVSGDKATLEDIKQYLGILEGLMQYLEQLDQ</sequence>